<evidence type="ECO:0000256" key="1">
    <source>
        <dbReference type="SAM" id="MobiDB-lite"/>
    </source>
</evidence>
<accession>A0A381Y456</accession>
<reference evidence="2" key="1">
    <citation type="submission" date="2018-05" db="EMBL/GenBank/DDBJ databases">
        <authorList>
            <person name="Lanie J.A."/>
            <person name="Ng W.-L."/>
            <person name="Kazmierczak K.M."/>
            <person name="Andrzejewski T.M."/>
            <person name="Davidsen T.M."/>
            <person name="Wayne K.J."/>
            <person name="Tettelin H."/>
            <person name="Glass J.I."/>
            <person name="Rusch D."/>
            <person name="Podicherti R."/>
            <person name="Tsui H.-C.T."/>
            <person name="Winkler M.E."/>
        </authorList>
    </citation>
    <scope>NUCLEOTIDE SEQUENCE</scope>
</reference>
<dbReference type="AlphaFoldDB" id="A0A381Y456"/>
<organism evidence="2">
    <name type="scientific">marine metagenome</name>
    <dbReference type="NCBI Taxonomy" id="408172"/>
    <lineage>
        <taxon>unclassified sequences</taxon>
        <taxon>metagenomes</taxon>
        <taxon>ecological metagenomes</taxon>
    </lineage>
</organism>
<evidence type="ECO:0000313" key="2">
    <source>
        <dbReference type="EMBL" id="SVA71869.1"/>
    </source>
</evidence>
<dbReference type="EMBL" id="UINC01017363">
    <property type="protein sequence ID" value="SVA71869.1"/>
    <property type="molecule type" value="Genomic_DNA"/>
</dbReference>
<gene>
    <name evidence="2" type="ORF">METZ01_LOCUS124723</name>
</gene>
<dbReference type="GO" id="GO:0043683">
    <property type="term" value="P:type IV pilus assembly"/>
    <property type="evidence" value="ECO:0007669"/>
    <property type="project" value="InterPro"/>
</dbReference>
<proteinExistence type="predicted"/>
<dbReference type="Pfam" id="PF16074">
    <property type="entry name" value="PilW"/>
    <property type="match status" value="1"/>
</dbReference>
<feature type="region of interest" description="Disordered" evidence="1">
    <location>
        <begin position="194"/>
        <end position="217"/>
    </location>
</feature>
<dbReference type="InterPro" id="IPR032092">
    <property type="entry name" value="PilW"/>
</dbReference>
<name>A0A381Y456_9ZZZZ</name>
<protein>
    <submittedName>
        <fullName evidence="2">Uncharacterized protein</fullName>
    </submittedName>
</protein>
<feature type="non-terminal residue" evidence="2">
    <location>
        <position position="1"/>
    </location>
</feature>
<sequence>FIRRDARMAGFWGCNHEATLTNRIKTSVLDYPRYELSGITGTSGSESNDPDTITFSGAGRSVGKVKNDMPSTTASGKNFRVISTETINTGDALLISDCDMTDIFYVTKARGRNNKRKLWHKHTKNTPNSFSKAYAAGSTLYRVQQTTFCIAEGADPAQPSLRQLVNPTSSQTCQDHGDELVEGIENMQVWFGEDTDADSEGAGGDGTANRYAPPDTGDLDMDRVVSVRISLLARSLNNNLTTELSPYYFVDQKIVPTDKRLRKVFTTTITLRNKTE</sequence>